<gene>
    <name evidence="2" type="ORF">PCO31111_04986</name>
</gene>
<proteinExistence type="predicted"/>
<organism evidence="2 3">
    <name type="scientific">Pandoraea communis</name>
    <dbReference type="NCBI Taxonomy" id="2508297"/>
    <lineage>
        <taxon>Bacteria</taxon>
        <taxon>Pseudomonadati</taxon>
        <taxon>Pseudomonadota</taxon>
        <taxon>Betaproteobacteria</taxon>
        <taxon>Burkholderiales</taxon>
        <taxon>Burkholderiaceae</taxon>
        <taxon>Pandoraea</taxon>
    </lineage>
</organism>
<evidence type="ECO:0000313" key="2">
    <source>
        <dbReference type="EMBL" id="VVE54718.1"/>
    </source>
</evidence>
<accession>A0A5E4Z223</accession>
<dbReference type="Proteomes" id="UP000383971">
    <property type="component" value="Unassembled WGS sequence"/>
</dbReference>
<reference evidence="2 3" key="1">
    <citation type="submission" date="2019-08" db="EMBL/GenBank/DDBJ databases">
        <authorList>
            <person name="Peeters C."/>
        </authorList>
    </citation>
    <scope>NUCLEOTIDE SEQUENCE [LARGE SCALE GENOMIC DNA]</scope>
    <source>
        <strain evidence="2 3">LMG 31111</strain>
    </source>
</reference>
<keyword evidence="3" id="KW-1185">Reference proteome</keyword>
<protein>
    <submittedName>
        <fullName evidence="2">IS3 family transposase</fullName>
    </submittedName>
</protein>
<evidence type="ECO:0000313" key="3">
    <source>
        <dbReference type="Proteomes" id="UP000383971"/>
    </source>
</evidence>
<evidence type="ECO:0000256" key="1">
    <source>
        <dbReference type="SAM" id="MobiDB-lite"/>
    </source>
</evidence>
<name>A0A5E4Z223_9BURK</name>
<dbReference type="AlphaFoldDB" id="A0A5E4Z223"/>
<sequence length="61" mass="6738">MRGGVNGYRKVTADLRETGEACSRLLLRHPMKGEGQRAQTGYYSKPRYRGGPVGNPMPFPA</sequence>
<dbReference type="EMBL" id="CABPSE010000028">
    <property type="protein sequence ID" value="VVE54718.1"/>
    <property type="molecule type" value="Genomic_DNA"/>
</dbReference>
<feature type="region of interest" description="Disordered" evidence="1">
    <location>
        <begin position="30"/>
        <end position="61"/>
    </location>
</feature>